<accession>A0A0E9WT51</accession>
<name>A0A0E9WT51_ANGAN</name>
<protein>
    <submittedName>
        <fullName evidence="1">Uncharacterized protein</fullName>
    </submittedName>
</protein>
<dbReference type="EMBL" id="GBXM01014978">
    <property type="protein sequence ID" value="JAH93599.1"/>
    <property type="molecule type" value="Transcribed_RNA"/>
</dbReference>
<sequence length="87" mass="10244">MVTRETSQSLSHNPSGQAQPFLFHKHHKLNLQTCQSRKFYELSQRLQVIVSKVIYTGNIYHGNSWEMPTIEKKYCIKGTGMFLRKWT</sequence>
<reference evidence="1" key="1">
    <citation type="submission" date="2014-11" db="EMBL/GenBank/DDBJ databases">
        <authorList>
            <person name="Amaro Gonzalez C."/>
        </authorList>
    </citation>
    <scope>NUCLEOTIDE SEQUENCE</scope>
</reference>
<organism evidence="1">
    <name type="scientific">Anguilla anguilla</name>
    <name type="common">European freshwater eel</name>
    <name type="synonym">Muraena anguilla</name>
    <dbReference type="NCBI Taxonomy" id="7936"/>
    <lineage>
        <taxon>Eukaryota</taxon>
        <taxon>Metazoa</taxon>
        <taxon>Chordata</taxon>
        <taxon>Craniata</taxon>
        <taxon>Vertebrata</taxon>
        <taxon>Euteleostomi</taxon>
        <taxon>Actinopterygii</taxon>
        <taxon>Neopterygii</taxon>
        <taxon>Teleostei</taxon>
        <taxon>Anguilliformes</taxon>
        <taxon>Anguillidae</taxon>
        <taxon>Anguilla</taxon>
    </lineage>
</organism>
<evidence type="ECO:0000313" key="1">
    <source>
        <dbReference type="EMBL" id="JAH93599.1"/>
    </source>
</evidence>
<proteinExistence type="predicted"/>
<reference evidence="1" key="2">
    <citation type="journal article" date="2015" name="Fish Shellfish Immunol.">
        <title>Early steps in the European eel (Anguilla anguilla)-Vibrio vulnificus interaction in the gills: Role of the RtxA13 toxin.</title>
        <authorList>
            <person name="Callol A."/>
            <person name="Pajuelo D."/>
            <person name="Ebbesson L."/>
            <person name="Teles M."/>
            <person name="MacKenzie S."/>
            <person name="Amaro C."/>
        </authorList>
    </citation>
    <scope>NUCLEOTIDE SEQUENCE</scope>
</reference>
<dbReference type="AlphaFoldDB" id="A0A0E9WT51"/>